<comment type="catalytic activity">
    <reaction evidence="4 5">
        <text>L-cysteine + L-glutamate + ATP = gamma-L-glutamyl-L-cysteine + ADP + phosphate + H(+)</text>
        <dbReference type="Rhea" id="RHEA:13285"/>
        <dbReference type="ChEBI" id="CHEBI:15378"/>
        <dbReference type="ChEBI" id="CHEBI:29985"/>
        <dbReference type="ChEBI" id="CHEBI:30616"/>
        <dbReference type="ChEBI" id="CHEBI:35235"/>
        <dbReference type="ChEBI" id="CHEBI:43474"/>
        <dbReference type="ChEBI" id="CHEBI:58173"/>
        <dbReference type="ChEBI" id="CHEBI:456216"/>
        <dbReference type="EC" id="6.3.2.2"/>
    </reaction>
</comment>
<dbReference type="Gene3D" id="3.30.590.20">
    <property type="match status" value="1"/>
</dbReference>
<dbReference type="InterPro" id="IPR050141">
    <property type="entry name" value="GCL_type2/YbdK_subfam"/>
</dbReference>
<comment type="similarity">
    <text evidence="5">Belongs to the glutamate--cysteine ligase type 2 family. YbdK subfamily.</text>
</comment>
<dbReference type="HAMAP" id="MF_01609">
    <property type="entry name" value="Glu_cys_ligase_2"/>
    <property type="match status" value="1"/>
</dbReference>
<dbReference type="PANTHER" id="PTHR36510">
    <property type="entry name" value="GLUTAMATE--CYSTEINE LIGASE 2-RELATED"/>
    <property type="match status" value="1"/>
</dbReference>
<evidence type="ECO:0000256" key="5">
    <source>
        <dbReference type="HAMAP-Rule" id="MF_01609"/>
    </source>
</evidence>
<feature type="compositionally biased region" description="Low complexity" evidence="6">
    <location>
        <begin position="403"/>
        <end position="413"/>
    </location>
</feature>
<dbReference type="InterPro" id="IPR006336">
    <property type="entry name" value="GCS2"/>
</dbReference>
<dbReference type="GO" id="GO:0004357">
    <property type="term" value="F:glutamate-cysteine ligase activity"/>
    <property type="evidence" value="ECO:0007669"/>
    <property type="project" value="UniProtKB-EC"/>
</dbReference>
<dbReference type="PANTHER" id="PTHR36510:SF1">
    <property type="entry name" value="GLUTAMATE--CYSTEINE LIGASE 2-RELATED"/>
    <property type="match status" value="1"/>
</dbReference>
<comment type="caution">
    <text evidence="7">The sequence shown here is derived from an EMBL/GenBank/DDBJ whole genome shotgun (WGS) entry which is preliminary data.</text>
</comment>
<dbReference type="InterPro" id="IPR011793">
    <property type="entry name" value="YbdK"/>
</dbReference>
<keyword evidence="3 5" id="KW-0067">ATP-binding</keyword>
<organism evidence="7 8">
    <name type="scientific">Rhodococcus opacus RKJ300 = JCM 13270</name>
    <dbReference type="NCBI Taxonomy" id="1165867"/>
    <lineage>
        <taxon>Bacteria</taxon>
        <taxon>Bacillati</taxon>
        <taxon>Actinomycetota</taxon>
        <taxon>Actinomycetes</taxon>
        <taxon>Mycobacteriales</taxon>
        <taxon>Nocardiaceae</taxon>
        <taxon>Rhodococcus</taxon>
    </lineage>
</organism>
<comment type="function">
    <text evidence="5">ATP-dependent carboxylate-amine ligase which exhibits weak glutamate--cysteine ligase activity.</text>
</comment>
<evidence type="ECO:0000256" key="1">
    <source>
        <dbReference type="ARBA" id="ARBA00022598"/>
    </source>
</evidence>
<dbReference type="PATRIC" id="fig|1165867.3.peg.2238"/>
<evidence type="ECO:0000313" key="7">
    <source>
        <dbReference type="EMBL" id="EID79855.1"/>
    </source>
</evidence>
<feature type="compositionally biased region" description="Basic and acidic residues" evidence="6">
    <location>
        <begin position="389"/>
        <end position="401"/>
    </location>
</feature>
<keyword evidence="2 5" id="KW-0547">Nucleotide-binding</keyword>
<dbReference type="EC" id="6.3.2.2" evidence="5"/>
<dbReference type="InterPro" id="IPR014746">
    <property type="entry name" value="Gln_synth/guanido_kin_cat_dom"/>
</dbReference>
<keyword evidence="1 5" id="KW-0436">Ligase</keyword>
<evidence type="ECO:0000256" key="2">
    <source>
        <dbReference type="ARBA" id="ARBA00022741"/>
    </source>
</evidence>
<proteinExistence type="inferred from homology"/>
<dbReference type="Proteomes" id="UP000006447">
    <property type="component" value="Unassembled WGS sequence"/>
</dbReference>
<reference evidence="7 8" key="1">
    <citation type="journal article" date="2012" name="J. Bacteriol.">
        <title>Draft genome sequence of the nitrophenol-degrading actinomycete Rhodococcus imtechensis RKJ300.</title>
        <authorList>
            <person name="Vikram S."/>
            <person name="Kumar S."/>
            <person name="Subramanian S."/>
            <person name="Raghava G.P."/>
        </authorList>
    </citation>
    <scope>NUCLEOTIDE SEQUENCE [LARGE SCALE GENOMIC DNA]</scope>
    <source>
        <strain evidence="7 8">RKJ300</strain>
    </source>
</reference>
<dbReference type="RefSeq" id="WP_007297221.1">
    <property type="nucleotide sequence ID" value="NZ_AJJH01000049.1"/>
</dbReference>
<evidence type="ECO:0000313" key="8">
    <source>
        <dbReference type="Proteomes" id="UP000006447"/>
    </source>
</evidence>
<feature type="region of interest" description="Disordered" evidence="6">
    <location>
        <begin position="389"/>
        <end position="420"/>
    </location>
</feature>
<sequence length="420" mass="44761">MVATPHGPSPTQPTTVPVLPTPPAALIPRNPSGIAPTIGVEEEFILVDSHTGVPLLSNTAVAAAGTALGIDLQLELSRCQIETATPVCTRIPDLRRELRRARTLAAAAATRSGTRLLATGVPPLGPLPRAITDTPRYRRMSDGFGALAEQVICGCHVHVGVPDRDTATQVSNHLRPWLPALLALTANSPITEGTDTGYASWRHILWSRWPSAGPPPYFRSARHYDTLVEAMLDRGTLLDTAMVYWDVRLSDHLPTLEIRISDVPATVDDTVLLAVLVRALVTTALSALDRGLPAHQVDDDLLRAACWRAAHDGLTGHGLDPTSGHPIPAPCLLARLLTHTRPALEDSGDYACARAAVAQVLAHGNGAVDQRRALRTGTLADVLNTVADRTTETCPPDHERTGAAADPASPPADRTVREPR</sequence>
<dbReference type="GO" id="GO:0042398">
    <property type="term" value="P:modified amino acid biosynthetic process"/>
    <property type="evidence" value="ECO:0007669"/>
    <property type="project" value="InterPro"/>
</dbReference>
<feature type="region of interest" description="Disordered" evidence="6">
    <location>
        <begin position="1"/>
        <end position="22"/>
    </location>
</feature>
<accession>I0WTY9</accession>
<gene>
    <name evidence="7" type="ORF">W59_11016</name>
</gene>
<dbReference type="Pfam" id="PF04107">
    <property type="entry name" value="GCS2"/>
    <property type="match status" value="1"/>
</dbReference>
<protein>
    <recommendedName>
        <fullName evidence="5">Putative glutamate--cysteine ligase 2</fullName>
        <ecNumber evidence="5">6.3.2.2</ecNumber>
    </recommendedName>
    <alternativeName>
        <fullName evidence="5">Gamma-glutamylcysteine synthetase 2</fullName>
        <shortName evidence="5">GCS 2</shortName>
        <shortName evidence="5">Gamma-GCS 2</shortName>
    </alternativeName>
</protein>
<dbReference type="NCBIfam" id="TIGR02050">
    <property type="entry name" value="gshA_cyan_rel"/>
    <property type="match status" value="1"/>
</dbReference>
<evidence type="ECO:0000256" key="3">
    <source>
        <dbReference type="ARBA" id="ARBA00022840"/>
    </source>
</evidence>
<dbReference type="EMBL" id="AJJH01000049">
    <property type="protein sequence ID" value="EID79855.1"/>
    <property type="molecule type" value="Genomic_DNA"/>
</dbReference>
<name>I0WTY9_RHOOP</name>
<dbReference type="AlphaFoldDB" id="I0WTY9"/>
<dbReference type="GO" id="GO:0005524">
    <property type="term" value="F:ATP binding"/>
    <property type="evidence" value="ECO:0007669"/>
    <property type="project" value="UniProtKB-KW"/>
</dbReference>
<dbReference type="NCBIfam" id="NF010041">
    <property type="entry name" value="PRK13517.1-1"/>
    <property type="match status" value="1"/>
</dbReference>
<evidence type="ECO:0000256" key="4">
    <source>
        <dbReference type="ARBA" id="ARBA00048819"/>
    </source>
</evidence>
<evidence type="ECO:0000256" key="6">
    <source>
        <dbReference type="SAM" id="MobiDB-lite"/>
    </source>
</evidence>
<dbReference type="SUPFAM" id="SSF55931">
    <property type="entry name" value="Glutamine synthetase/guanido kinase"/>
    <property type="match status" value="1"/>
</dbReference>